<dbReference type="SUPFAM" id="SSF53649">
    <property type="entry name" value="Alkaline phosphatase-like"/>
    <property type="match status" value="1"/>
</dbReference>
<evidence type="ECO:0000256" key="11">
    <source>
        <dbReference type="SAM" id="Phobius"/>
    </source>
</evidence>
<keyword evidence="9 11" id="KW-0472">Membrane</keyword>
<evidence type="ECO:0008006" key="14">
    <source>
        <dbReference type="Google" id="ProtNLM"/>
    </source>
</evidence>
<feature type="transmembrane region" description="Helical" evidence="11">
    <location>
        <begin position="414"/>
        <end position="431"/>
    </location>
</feature>
<dbReference type="WBParaSite" id="MBELARI_LOCUS21736">
    <property type="protein sequence ID" value="MBELARI_LOCUS21736"/>
    <property type="gene ID" value="MBELARI_LOCUS21736"/>
</dbReference>
<proteinExistence type="inferred from homology"/>
<comment type="similarity">
    <text evidence="3">Belongs to the PIGG/PIGN/PIGO family. PIGO subfamily.</text>
</comment>
<keyword evidence="6 11" id="KW-0812">Transmembrane</keyword>
<comment type="pathway">
    <text evidence="2">Glycolipid biosynthesis; glycosylphosphatidylinositol-anchor biosynthesis.</text>
</comment>
<sequence length="619" mass="69643">MKFLLLCLGYTISLLIFQAGFLLKRKEIHIRSTCRDAPTGSNNCWMKPQYNKVILMIVDALRHDFILPQSDTNIAPYLNQMKFAASLANSSILSSIIADPPTTTLQRLKGITTGTLPTFIDVSDNFSPNANINEDNIIDQLISKGLNATLIGDDTWVSLYPDRFHRSYPMSSFDVHDLHGVDDGILKVLPEELARTDTQFLILHFLGVDHCGHRYGPDHPEMAKKLRQMDTTIEYIVKRMRQDELLVVMGDHGMTTTGDHGGEAFAEITAGLLIHSPSTAFQTPTLPPRQIDLLPSLSLLLGLPIPFSNLGNVIPELFPVELQRKLAVQLNYEQVIRFARTYSSSNALSLSEFSLFDDRDLDENDQLKTLQRIQQALRAAWTQFDTTIIIVGLVSIAECILYNLSDEPSSFTQWIVRSGLLLLQFSAFFGGSENPSVPLLLGTLVILSIFHLLRIIKLATLIRSRSKMMTNLLFTILPCLCFFSNSFIVRETDVLRFFLQTLVILSLAIKTSSWKKKLGGGKMNVKILRQLVFSDEALIPILMIALLRLAPFFHRCREEEINCVQYFPTILSASLPGDIRVMRLLLSIFSSSTLSYLIGQRAHWLLGNFFGDTISTKKI</sequence>
<dbReference type="Proteomes" id="UP000887575">
    <property type="component" value="Unassembled WGS sequence"/>
</dbReference>
<dbReference type="InterPro" id="IPR017850">
    <property type="entry name" value="Alkaline_phosphatase_core_sf"/>
</dbReference>
<dbReference type="PANTHER" id="PTHR23071">
    <property type="entry name" value="PHOSPHATIDYLINOSITOL GLYCAN"/>
    <property type="match status" value="1"/>
</dbReference>
<feature type="transmembrane region" description="Helical" evidence="11">
    <location>
        <begin position="468"/>
        <end position="488"/>
    </location>
</feature>
<dbReference type="InterPro" id="IPR039524">
    <property type="entry name" value="PIGO/GPI13"/>
</dbReference>
<protein>
    <recommendedName>
        <fullName evidence="14">GPI ethanolamine phosphate transferase 3</fullName>
    </recommendedName>
</protein>
<feature type="transmembrane region" description="Helical" evidence="11">
    <location>
        <begin position="380"/>
        <end position="402"/>
    </location>
</feature>
<evidence type="ECO:0000256" key="8">
    <source>
        <dbReference type="ARBA" id="ARBA00022989"/>
    </source>
</evidence>
<comment type="subcellular location">
    <subcellularLocation>
        <location evidence="1">Endoplasmic reticulum membrane</location>
        <topology evidence="1">Multi-pass membrane protein</topology>
    </subcellularLocation>
</comment>
<reference evidence="13" key="1">
    <citation type="submission" date="2024-02" db="UniProtKB">
        <authorList>
            <consortium name="WormBaseParasite"/>
        </authorList>
    </citation>
    <scope>IDENTIFICATION</scope>
</reference>
<name>A0AAF3F542_9BILA</name>
<organism evidence="12 13">
    <name type="scientific">Mesorhabditis belari</name>
    <dbReference type="NCBI Taxonomy" id="2138241"/>
    <lineage>
        <taxon>Eukaryota</taxon>
        <taxon>Metazoa</taxon>
        <taxon>Ecdysozoa</taxon>
        <taxon>Nematoda</taxon>
        <taxon>Chromadorea</taxon>
        <taxon>Rhabditida</taxon>
        <taxon>Rhabditina</taxon>
        <taxon>Rhabditomorpha</taxon>
        <taxon>Rhabditoidea</taxon>
        <taxon>Rhabditidae</taxon>
        <taxon>Mesorhabditinae</taxon>
        <taxon>Mesorhabditis</taxon>
    </lineage>
</organism>
<evidence type="ECO:0000256" key="10">
    <source>
        <dbReference type="ARBA" id="ARBA00023180"/>
    </source>
</evidence>
<dbReference type="GO" id="GO:0006506">
    <property type="term" value="P:GPI anchor biosynthetic process"/>
    <property type="evidence" value="ECO:0007669"/>
    <property type="project" value="UniProtKB-KW"/>
</dbReference>
<evidence type="ECO:0000256" key="4">
    <source>
        <dbReference type="ARBA" id="ARBA00022502"/>
    </source>
</evidence>
<accession>A0AAF3F542</accession>
<evidence type="ECO:0000313" key="13">
    <source>
        <dbReference type="WBParaSite" id="MBELARI_LOCUS21736"/>
    </source>
</evidence>
<dbReference type="Gene3D" id="3.40.720.10">
    <property type="entry name" value="Alkaline Phosphatase, subunit A"/>
    <property type="match status" value="1"/>
</dbReference>
<keyword evidence="5" id="KW-0808">Transferase</keyword>
<keyword evidence="10" id="KW-0325">Glycoprotein</keyword>
<dbReference type="InterPro" id="IPR002591">
    <property type="entry name" value="Phosphodiest/P_Trfase"/>
</dbReference>
<evidence type="ECO:0000313" key="12">
    <source>
        <dbReference type="Proteomes" id="UP000887575"/>
    </source>
</evidence>
<evidence type="ECO:0000256" key="6">
    <source>
        <dbReference type="ARBA" id="ARBA00022692"/>
    </source>
</evidence>
<keyword evidence="8 11" id="KW-1133">Transmembrane helix</keyword>
<dbReference type="Pfam" id="PF01663">
    <property type="entry name" value="Phosphodiest"/>
    <property type="match status" value="1"/>
</dbReference>
<evidence type="ECO:0000256" key="3">
    <source>
        <dbReference type="ARBA" id="ARBA00008695"/>
    </source>
</evidence>
<dbReference type="InterPro" id="IPR037675">
    <property type="entry name" value="PIG-O_N"/>
</dbReference>
<evidence type="ECO:0000256" key="5">
    <source>
        <dbReference type="ARBA" id="ARBA00022679"/>
    </source>
</evidence>
<dbReference type="AlphaFoldDB" id="A0AAF3F542"/>
<keyword evidence="7" id="KW-0256">Endoplasmic reticulum</keyword>
<feature type="transmembrane region" description="Helical" evidence="11">
    <location>
        <begin position="437"/>
        <end position="456"/>
    </location>
</feature>
<evidence type="ECO:0000256" key="1">
    <source>
        <dbReference type="ARBA" id="ARBA00004477"/>
    </source>
</evidence>
<dbReference type="GO" id="GO:0005789">
    <property type="term" value="C:endoplasmic reticulum membrane"/>
    <property type="evidence" value="ECO:0007669"/>
    <property type="project" value="UniProtKB-SubCell"/>
</dbReference>
<dbReference type="PANTHER" id="PTHR23071:SF1">
    <property type="entry name" value="GPI ETHANOLAMINE PHOSPHATE TRANSFERASE 3"/>
    <property type="match status" value="1"/>
</dbReference>
<evidence type="ECO:0000256" key="2">
    <source>
        <dbReference type="ARBA" id="ARBA00004687"/>
    </source>
</evidence>
<dbReference type="GO" id="GO:0051377">
    <property type="term" value="F:mannose-ethanolamine phosphotransferase activity"/>
    <property type="evidence" value="ECO:0007669"/>
    <property type="project" value="InterPro"/>
</dbReference>
<evidence type="ECO:0000256" key="7">
    <source>
        <dbReference type="ARBA" id="ARBA00022824"/>
    </source>
</evidence>
<dbReference type="CDD" id="cd16023">
    <property type="entry name" value="GPI_EPT_3"/>
    <property type="match status" value="1"/>
</dbReference>
<evidence type="ECO:0000256" key="9">
    <source>
        <dbReference type="ARBA" id="ARBA00023136"/>
    </source>
</evidence>
<keyword evidence="12" id="KW-1185">Reference proteome</keyword>
<keyword evidence="4" id="KW-0337">GPI-anchor biosynthesis</keyword>